<feature type="signal peptide" evidence="1">
    <location>
        <begin position="1"/>
        <end position="18"/>
    </location>
</feature>
<reference evidence="2" key="1">
    <citation type="submission" date="2015-07" db="EMBL/GenBank/DDBJ databases">
        <title>Elucidating the P. pachyrhizi secretome and potential effectors.</title>
        <authorList>
            <person name="de Carvalho M.C.C.G."/>
            <person name="Nascimento L.C."/>
            <person name="Darben L.M."/>
            <person name="Polizel-Podanosqui A.M."/>
            <person name="Lopes-Caitar V.S."/>
            <person name="Rocha C.S."/>
            <person name="Qi M."/>
            <person name="Carazolle M."/>
            <person name="Kuwahara M.K."/>
            <person name="Pereira G.A.G."/>
            <person name="Abdelnoor R.V."/>
            <person name="Whitham S.A."/>
            <person name="Marcelino-Guimaraes F.C."/>
        </authorList>
    </citation>
    <scope>NUCLEOTIDE SEQUENCE</scope>
</reference>
<keyword evidence="1" id="KW-0732">Signal</keyword>
<evidence type="ECO:0000313" key="2">
    <source>
        <dbReference type="EMBL" id="ALL40671.1"/>
    </source>
</evidence>
<protein>
    <submittedName>
        <fullName evidence="2">Uncharacterized protein</fullName>
    </submittedName>
</protein>
<dbReference type="EMBL" id="KT246580">
    <property type="protein sequence ID" value="ALL40671.1"/>
    <property type="molecule type" value="mRNA"/>
</dbReference>
<feature type="chain" id="PRO_5006589206" evidence="1">
    <location>
        <begin position="19"/>
        <end position="46"/>
    </location>
</feature>
<dbReference type="AlphaFoldDB" id="A0A0S1MIF9"/>
<accession>A0A0S1MIF9</accession>
<name>A0A0S1MIF9_PHAPC</name>
<evidence type="ECO:0000256" key="1">
    <source>
        <dbReference type="SAM" id="SignalP"/>
    </source>
</evidence>
<proteinExistence type="evidence at transcript level"/>
<sequence length="46" mass="5072">MLIAIILHALGSLGCIFSHKTQRLITGIPSLSTAHLVKQQYELNKL</sequence>
<organism evidence="2">
    <name type="scientific">Phakopsora pachyrhizi</name>
    <name type="common">Asian soybean rust disease fungus</name>
    <dbReference type="NCBI Taxonomy" id="170000"/>
    <lineage>
        <taxon>Eukaryota</taxon>
        <taxon>Fungi</taxon>
        <taxon>Dikarya</taxon>
        <taxon>Basidiomycota</taxon>
        <taxon>Pucciniomycotina</taxon>
        <taxon>Pucciniomycetes</taxon>
        <taxon>Pucciniales</taxon>
        <taxon>Phakopsoraceae</taxon>
        <taxon>Phakopsora</taxon>
    </lineage>
</organism>